<accession>A0A2P2M6J6</accession>
<reference evidence="1" key="1">
    <citation type="submission" date="2018-02" db="EMBL/GenBank/DDBJ databases">
        <title>Rhizophora mucronata_Transcriptome.</title>
        <authorList>
            <person name="Meera S.P."/>
            <person name="Sreeshan A."/>
            <person name="Augustine A."/>
        </authorList>
    </citation>
    <scope>NUCLEOTIDE SEQUENCE</scope>
    <source>
        <tissue evidence="1">Leaf</tissue>
    </source>
</reference>
<sequence length="25" mass="2797">MSTREYTKQVYEGPTPALGTQVLIN</sequence>
<name>A0A2P2M6J6_RHIMU</name>
<evidence type="ECO:0000313" key="1">
    <source>
        <dbReference type="EMBL" id="MBX25848.1"/>
    </source>
</evidence>
<organism evidence="1">
    <name type="scientific">Rhizophora mucronata</name>
    <name type="common">Asiatic mangrove</name>
    <dbReference type="NCBI Taxonomy" id="61149"/>
    <lineage>
        <taxon>Eukaryota</taxon>
        <taxon>Viridiplantae</taxon>
        <taxon>Streptophyta</taxon>
        <taxon>Embryophyta</taxon>
        <taxon>Tracheophyta</taxon>
        <taxon>Spermatophyta</taxon>
        <taxon>Magnoliopsida</taxon>
        <taxon>eudicotyledons</taxon>
        <taxon>Gunneridae</taxon>
        <taxon>Pentapetalae</taxon>
        <taxon>rosids</taxon>
        <taxon>fabids</taxon>
        <taxon>Malpighiales</taxon>
        <taxon>Rhizophoraceae</taxon>
        <taxon>Rhizophora</taxon>
    </lineage>
</organism>
<proteinExistence type="predicted"/>
<dbReference type="AlphaFoldDB" id="A0A2P2M6J6"/>
<dbReference type="EMBL" id="GGEC01045364">
    <property type="protein sequence ID" value="MBX25848.1"/>
    <property type="molecule type" value="Transcribed_RNA"/>
</dbReference>
<protein>
    <submittedName>
        <fullName evidence="1">Uncharacterized protein</fullName>
    </submittedName>
</protein>